<name>A0ABY0V7G4_9ACTO</name>
<dbReference type="EMBL" id="LT629792">
    <property type="protein sequence ID" value="SDT93378.1"/>
    <property type="molecule type" value="Genomic_DNA"/>
</dbReference>
<evidence type="ECO:0000256" key="3">
    <source>
        <dbReference type="ARBA" id="ARBA00023204"/>
    </source>
</evidence>
<keyword evidence="2" id="KW-0547">Nucleotide-binding</keyword>
<gene>
    <name evidence="5" type="ORF">SAMN04489714_1023</name>
</gene>
<evidence type="ECO:0000256" key="2">
    <source>
        <dbReference type="ARBA" id="ARBA00022806"/>
    </source>
</evidence>
<evidence type="ECO:0000313" key="5">
    <source>
        <dbReference type="EMBL" id="SDT93378.1"/>
    </source>
</evidence>
<keyword evidence="5" id="KW-0269">Exonuclease</keyword>
<keyword evidence="6" id="KW-1185">Reference proteome</keyword>
<reference evidence="5 6" key="1">
    <citation type="submission" date="2016-10" db="EMBL/GenBank/DDBJ databases">
        <authorList>
            <person name="Varghese N."/>
            <person name="Submissions S."/>
        </authorList>
    </citation>
    <scope>NUCLEOTIDE SEQUENCE [LARGE SCALE GENOMIC DNA]</scope>
    <source>
        <strain evidence="5 6">DSM 9169</strain>
    </source>
</reference>
<feature type="domain" description="PD-(D/E)XK endonuclease-like" evidence="4">
    <location>
        <begin position="14"/>
        <end position="257"/>
    </location>
</feature>
<keyword evidence="2" id="KW-0067">ATP-binding</keyword>
<evidence type="ECO:0000256" key="1">
    <source>
        <dbReference type="ARBA" id="ARBA00022763"/>
    </source>
</evidence>
<proteinExistence type="predicted"/>
<dbReference type="SUPFAM" id="SSF52980">
    <property type="entry name" value="Restriction endonuclease-like"/>
    <property type="match status" value="1"/>
</dbReference>
<organism evidence="5 6">
    <name type="scientific">Schaalia radingae</name>
    <dbReference type="NCBI Taxonomy" id="131110"/>
    <lineage>
        <taxon>Bacteria</taxon>
        <taxon>Bacillati</taxon>
        <taxon>Actinomycetota</taxon>
        <taxon>Actinomycetes</taxon>
        <taxon>Actinomycetales</taxon>
        <taxon>Actinomycetaceae</taxon>
        <taxon>Schaalia</taxon>
    </lineage>
</organism>
<dbReference type="InterPro" id="IPR011335">
    <property type="entry name" value="Restrct_endonuc-II-like"/>
</dbReference>
<keyword evidence="2" id="KW-0347">Helicase</keyword>
<dbReference type="RefSeq" id="WP_092648545.1">
    <property type="nucleotide sequence ID" value="NZ_LT629792.1"/>
</dbReference>
<sequence length="281" mass="32303">MPSSSSSEQWAPALSVSRARDFMKCPLKFRLLVVDRIPSPATRATAMGTLVHAVLEHLFDVPQHDRTPEHAQELVAPQWEVLRSNDHTVMDLFDSEEDLQSWMRDVRTVIEQYFHIEDPRWLEPVGREELITVVMPEGIRLRGFIDRIDQAPTGQLRVVDYKTGKAPSPRFQDEALYQMRFYALLLQLTRELPARTQLVYIKSGQVLTLDPTDADMVDIRADVAQLWERIESAARQRRFVPTKNPLCNWCHVQSMCPIFGGQVPDIPEEGIERVLSMRASQ</sequence>
<evidence type="ECO:0000259" key="4">
    <source>
        <dbReference type="Pfam" id="PF12705"/>
    </source>
</evidence>
<keyword evidence="1" id="KW-0227">DNA damage</keyword>
<dbReference type="InterPro" id="IPR038726">
    <property type="entry name" value="PDDEXK_AddAB-type"/>
</dbReference>
<dbReference type="Pfam" id="PF12705">
    <property type="entry name" value="PDDEXK_1"/>
    <property type="match status" value="1"/>
</dbReference>
<dbReference type="Proteomes" id="UP000198976">
    <property type="component" value="Chromosome I"/>
</dbReference>
<dbReference type="InterPro" id="IPR011604">
    <property type="entry name" value="PDDEXK-like_dom_sf"/>
</dbReference>
<evidence type="ECO:0000313" key="6">
    <source>
        <dbReference type="Proteomes" id="UP000198976"/>
    </source>
</evidence>
<keyword evidence="5" id="KW-0540">Nuclease</keyword>
<keyword evidence="5" id="KW-0378">Hydrolase</keyword>
<dbReference type="GO" id="GO:0004527">
    <property type="term" value="F:exonuclease activity"/>
    <property type="evidence" value="ECO:0007669"/>
    <property type="project" value="UniProtKB-KW"/>
</dbReference>
<protein>
    <submittedName>
        <fullName evidence="5">RecB family exonuclease</fullName>
    </submittedName>
</protein>
<keyword evidence="3" id="KW-0234">DNA repair</keyword>
<dbReference type="Gene3D" id="3.90.320.10">
    <property type="match status" value="1"/>
</dbReference>
<accession>A0ABY0V7G4</accession>